<dbReference type="PANTHER" id="PTHR34846:SF10">
    <property type="entry name" value="CYTOPLASMIC PROTEIN"/>
    <property type="match status" value="1"/>
</dbReference>
<gene>
    <name evidence="1" type="ORF">LSG31_17385</name>
</gene>
<dbReference type="Proteomes" id="UP000830167">
    <property type="component" value="Chromosome"/>
</dbReference>
<dbReference type="RefSeq" id="WP_347436327.1">
    <property type="nucleotide sequence ID" value="NZ_CP089291.1"/>
</dbReference>
<reference evidence="1" key="1">
    <citation type="submission" date="2021-12" db="EMBL/GenBank/DDBJ databases">
        <title>Alicyclobacillaceae gen. nov., sp. nov., isolated from chalcocite enrichment system.</title>
        <authorList>
            <person name="Jiang Z."/>
        </authorList>
    </citation>
    <scope>NUCLEOTIDE SEQUENCE</scope>
    <source>
        <strain evidence="1">MYW30-H2</strain>
    </source>
</reference>
<evidence type="ECO:0000313" key="2">
    <source>
        <dbReference type="Proteomes" id="UP000830167"/>
    </source>
</evidence>
<accession>A0ABY4CGI5</accession>
<dbReference type="PANTHER" id="PTHR34846">
    <property type="entry name" value="4-CARBOXYMUCONOLACTONE DECARBOXYLASE FAMILY PROTEIN (AFU_ORTHOLOGUE AFUA_6G11590)"/>
    <property type="match status" value="1"/>
</dbReference>
<dbReference type="InterPro" id="IPR029032">
    <property type="entry name" value="AhpD-like"/>
</dbReference>
<dbReference type="EMBL" id="CP089291">
    <property type="protein sequence ID" value="UOF89638.1"/>
    <property type="molecule type" value="Genomic_DNA"/>
</dbReference>
<evidence type="ECO:0008006" key="3">
    <source>
        <dbReference type="Google" id="ProtNLM"/>
    </source>
</evidence>
<evidence type="ECO:0000313" key="1">
    <source>
        <dbReference type="EMBL" id="UOF89638.1"/>
    </source>
</evidence>
<dbReference type="SUPFAM" id="SSF69118">
    <property type="entry name" value="AhpD-like"/>
    <property type="match status" value="1"/>
</dbReference>
<name>A0ABY4CGI5_9BACL</name>
<protein>
    <recommendedName>
        <fullName evidence="3">Carboxymuconolactone decarboxylase family protein</fullName>
    </recommendedName>
</protein>
<proteinExistence type="predicted"/>
<dbReference type="Gene3D" id="1.20.1290.10">
    <property type="entry name" value="AhpD-like"/>
    <property type="match status" value="1"/>
</dbReference>
<organism evidence="1 2">
    <name type="scientific">Fodinisporobacter ferrooxydans</name>
    <dbReference type="NCBI Taxonomy" id="2901836"/>
    <lineage>
        <taxon>Bacteria</taxon>
        <taxon>Bacillati</taxon>
        <taxon>Bacillota</taxon>
        <taxon>Bacilli</taxon>
        <taxon>Bacillales</taxon>
        <taxon>Alicyclobacillaceae</taxon>
        <taxon>Fodinisporobacter</taxon>
    </lineage>
</organism>
<keyword evidence="2" id="KW-1185">Reference proteome</keyword>
<sequence length="103" mass="11716">MDINAAVGSSIGIPSEKILALPQYKTSPLFGEREKLVLEYADAITFSDQNVDDRLFQRLREEFSENEIVELTALIAWENFSSKFNRALRIPSQGFFHAECDTD</sequence>